<proteinExistence type="predicted"/>
<name>A0A644WSF8_9ZZZZ</name>
<dbReference type="EMBL" id="VSSQ01001230">
    <property type="protein sequence ID" value="MPM06451.1"/>
    <property type="molecule type" value="Genomic_DNA"/>
</dbReference>
<evidence type="ECO:0000313" key="1">
    <source>
        <dbReference type="EMBL" id="MPM06451.1"/>
    </source>
</evidence>
<accession>A0A644WSF8</accession>
<comment type="caution">
    <text evidence="1">The sequence shown here is derived from an EMBL/GenBank/DDBJ whole genome shotgun (WGS) entry which is preliminary data.</text>
</comment>
<sequence length="108" mass="12802">MFDISGINKRYFEVTLYETTDEGEIKDNIKVEVEPPKLKVLKRITRLSKAKEENTIEELTESIRLILNKNKARIKVPETFIEDLDMDQMDMLMTKYFDWLNNTKNSPN</sequence>
<reference evidence="1" key="1">
    <citation type="submission" date="2019-08" db="EMBL/GenBank/DDBJ databases">
        <authorList>
            <person name="Kucharzyk K."/>
            <person name="Murdoch R.W."/>
            <person name="Higgins S."/>
            <person name="Loffler F."/>
        </authorList>
    </citation>
    <scope>NUCLEOTIDE SEQUENCE</scope>
</reference>
<organism evidence="1">
    <name type="scientific">bioreactor metagenome</name>
    <dbReference type="NCBI Taxonomy" id="1076179"/>
    <lineage>
        <taxon>unclassified sequences</taxon>
        <taxon>metagenomes</taxon>
        <taxon>ecological metagenomes</taxon>
    </lineage>
</organism>
<gene>
    <name evidence="1" type="ORF">SDC9_52752</name>
</gene>
<protein>
    <submittedName>
        <fullName evidence="1">Uncharacterized protein</fullName>
    </submittedName>
</protein>
<dbReference type="AlphaFoldDB" id="A0A644WSF8"/>